<dbReference type="EMBL" id="CAJJDN010000058">
    <property type="protein sequence ID" value="CAD8091897.1"/>
    <property type="molecule type" value="Genomic_DNA"/>
</dbReference>
<dbReference type="PANTHER" id="PTHR46210">
    <property type="entry name" value="FHA DOMAIN-CONTAINING PROTEIN"/>
    <property type="match status" value="1"/>
</dbReference>
<comment type="caution">
    <text evidence="2">The sequence shown here is derived from an EMBL/GenBank/DDBJ whole genome shotgun (WGS) entry which is preliminary data.</text>
</comment>
<keyword evidence="3" id="KW-1185">Reference proteome</keyword>
<organism evidence="2 3">
    <name type="scientific">Paramecium sonneborni</name>
    <dbReference type="NCBI Taxonomy" id="65129"/>
    <lineage>
        <taxon>Eukaryota</taxon>
        <taxon>Sar</taxon>
        <taxon>Alveolata</taxon>
        <taxon>Ciliophora</taxon>
        <taxon>Intramacronucleata</taxon>
        <taxon>Oligohymenophorea</taxon>
        <taxon>Peniculida</taxon>
        <taxon>Parameciidae</taxon>
        <taxon>Paramecium</taxon>
    </lineage>
</organism>
<gene>
    <name evidence="2" type="ORF">PSON_ATCC_30995.1.T0580113</name>
</gene>
<sequence>MDLELMFWEKYLDNQNEVTWDEFCFYFTQFIKLQEEIEMDQDQLLFIKSKIDPDYRNIIRRADYVIFLETYWKSQKEKQNLLQHQFQLKTFPIPKQTLRHVNLKVLYIADGCPTQFKDIQITRTTQNNIPLKQEELFTLGYAKECDLQINNDRQVNPIHVKIIWTPYNVYLIKDHARSFRACQRIHQQLILDALMIIKLNQDAYFKIKFIQPMPKILSQISTYEDNRDIPITDLVKSLQLYKSVQDYRDKQKQSNFNDDTPFLIIEFIEGVLKGKEFLLKADQEYMLGQGKNCSIIIPDQSLQREHCKIFFKNNQWLIQPKESQYLDPTLFGTFALLANSYQYDHYMPSKCQVLHDGMRIVVGPILFLVQYFS</sequence>
<proteinExistence type="predicted"/>
<evidence type="ECO:0000313" key="3">
    <source>
        <dbReference type="Proteomes" id="UP000692954"/>
    </source>
</evidence>
<dbReference type="PANTHER" id="PTHR46210:SF1">
    <property type="entry name" value="FHA DOMAIN-CONTAINING PROTEIN"/>
    <property type="match status" value="1"/>
</dbReference>
<dbReference type="AlphaFoldDB" id="A0A8S1NFJ5"/>
<reference evidence="2" key="1">
    <citation type="submission" date="2021-01" db="EMBL/GenBank/DDBJ databases">
        <authorList>
            <consortium name="Genoscope - CEA"/>
            <person name="William W."/>
        </authorList>
    </citation>
    <scope>NUCLEOTIDE SEQUENCE</scope>
</reference>
<protein>
    <recommendedName>
        <fullName evidence="1">FHA domain-containing protein</fullName>
    </recommendedName>
</protein>
<dbReference type="InterPro" id="IPR000253">
    <property type="entry name" value="FHA_dom"/>
</dbReference>
<dbReference type="OrthoDB" id="282932at2759"/>
<name>A0A8S1NFJ5_9CILI</name>
<feature type="domain" description="FHA" evidence="1">
    <location>
        <begin position="285"/>
        <end position="323"/>
    </location>
</feature>
<accession>A0A8S1NFJ5</accession>
<dbReference type="CDD" id="cd00060">
    <property type="entry name" value="FHA"/>
    <property type="match status" value="1"/>
</dbReference>
<evidence type="ECO:0000313" key="2">
    <source>
        <dbReference type="EMBL" id="CAD8091897.1"/>
    </source>
</evidence>
<evidence type="ECO:0000259" key="1">
    <source>
        <dbReference type="Pfam" id="PF00498"/>
    </source>
</evidence>
<dbReference type="Proteomes" id="UP000692954">
    <property type="component" value="Unassembled WGS sequence"/>
</dbReference>
<dbReference type="Pfam" id="PF00498">
    <property type="entry name" value="FHA"/>
    <property type="match status" value="1"/>
</dbReference>